<feature type="chain" id="PRO_5005793125" evidence="6">
    <location>
        <begin position="23"/>
        <end position="263"/>
    </location>
</feature>
<feature type="domain" description="Chitin-binding type-2" evidence="7">
    <location>
        <begin position="39"/>
        <end position="97"/>
    </location>
</feature>
<evidence type="ECO:0000259" key="7">
    <source>
        <dbReference type="PROSITE" id="PS50940"/>
    </source>
</evidence>
<dbReference type="STRING" id="30019.A0A0M4EFH7"/>
<feature type="domain" description="Chitin-binding type-2" evidence="7">
    <location>
        <begin position="124"/>
        <end position="187"/>
    </location>
</feature>
<dbReference type="Proteomes" id="UP000494163">
    <property type="component" value="Chromosome 3L"/>
</dbReference>
<evidence type="ECO:0000313" key="8">
    <source>
        <dbReference type="EMBL" id="ALC44708.1"/>
    </source>
</evidence>
<evidence type="ECO:0000256" key="5">
    <source>
        <dbReference type="ARBA" id="ARBA00023180"/>
    </source>
</evidence>
<dbReference type="SUPFAM" id="SSF57625">
    <property type="entry name" value="Invertebrate chitin-binding proteins"/>
    <property type="match status" value="3"/>
</dbReference>
<dbReference type="PROSITE" id="PS50940">
    <property type="entry name" value="CHIT_BIND_II"/>
    <property type="match status" value="3"/>
</dbReference>
<keyword evidence="3" id="KW-0677">Repeat</keyword>
<dbReference type="PANTHER" id="PTHR23301">
    <property type="entry name" value="CHITIN BINDING PERITROPHIN-A"/>
    <property type="match status" value="1"/>
</dbReference>
<evidence type="ECO:0000256" key="1">
    <source>
        <dbReference type="ARBA" id="ARBA00022669"/>
    </source>
</evidence>
<keyword evidence="9" id="KW-1185">Reference proteome</keyword>
<protein>
    <submittedName>
        <fullName evidence="8">CG33986</fullName>
    </submittedName>
</protein>
<keyword evidence="4" id="KW-1015">Disulfide bond</keyword>
<feature type="domain" description="Chitin-binding type-2" evidence="7">
    <location>
        <begin position="204"/>
        <end position="260"/>
    </location>
</feature>
<dbReference type="PANTHER" id="PTHR23301:SF0">
    <property type="entry name" value="CHITIN-BINDING TYPE-2 DOMAIN-CONTAINING PROTEIN-RELATED"/>
    <property type="match status" value="1"/>
</dbReference>
<dbReference type="EMBL" id="CP012525">
    <property type="protein sequence ID" value="ALC44708.1"/>
    <property type="molecule type" value="Genomic_DNA"/>
</dbReference>
<gene>
    <name evidence="8" type="ORF">Dbus_chr3Lg1874</name>
</gene>
<dbReference type="OrthoDB" id="6020543at2759"/>
<dbReference type="AlphaFoldDB" id="A0A0M4EFH7"/>
<dbReference type="InterPro" id="IPR002557">
    <property type="entry name" value="Chitin-bd_dom"/>
</dbReference>
<sequence length="263" mass="29575">QQFLSVICLILSLMLAAVASQARWKRKPTNSVTIRQSSNGLCDGHSTNEFVAHPEVCRSFYLCGEKGDAVLAFCPPTMLFNPEKKLCDAAENVSCNNMNDGTTSTNSPPSSSGNDFDNIVTDPATYCASLMPQQANDRIVYIGSSSSCSRYYICYYRQAIMQECSAELHWNSLTAKCDLPERAQCTLEQTIRPPSSNSNINSELIHCPTYGQHLYPYLKRCEFFIYCVKGHATLQQCPFYYYFDVLTKNCQWSRTAVCVRDLN</sequence>
<name>A0A0M4EFH7_DROBS</name>
<evidence type="ECO:0000256" key="4">
    <source>
        <dbReference type="ARBA" id="ARBA00023157"/>
    </source>
</evidence>
<evidence type="ECO:0000256" key="2">
    <source>
        <dbReference type="ARBA" id="ARBA00022729"/>
    </source>
</evidence>
<keyword evidence="5" id="KW-0325">Glycoprotein</keyword>
<feature type="non-terminal residue" evidence="8">
    <location>
        <position position="1"/>
    </location>
</feature>
<dbReference type="Pfam" id="PF01607">
    <property type="entry name" value="CBM_14"/>
    <property type="match status" value="3"/>
</dbReference>
<dbReference type="Gene3D" id="2.170.140.10">
    <property type="entry name" value="Chitin binding domain"/>
    <property type="match status" value="3"/>
</dbReference>
<keyword evidence="2 6" id="KW-0732">Signal</keyword>
<dbReference type="InterPro" id="IPR051940">
    <property type="entry name" value="Chitin_bind-dev_reg"/>
</dbReference>
<proteinExistence type="predicted"/>
<organism evidence="8 9">
    <name type="scientific">Drosophila busckii</name>
    <name type="common">Fruit fly</name>
    <dbReference type="NCBI Taxonomy" id="30019"/>
    <lineage>
        <taxon>Eukaryota</taxon>
        <taxon>Metazoa</taxon>
        <taxon>Ecdysozoa</taxon>
        <taxon>Arthropoda</taxon>
        <taxon>Hexapoda</taxon>
        <taxon>Insecta</taxon>
        <taxon>Pterygota</taxon>
        <taxon>Neoptera</taxon>
        <taxon>Endopterygota</taxon>
        <taxon>Diptera</taxon>
        <taxon>Brachycera</taxon>
        <taxon>Muscomorpha</taxon>
        <taxon>Ephydroidea</taxon>
        <taxon>Drosophilidae</taxon>
        <taxon>Drosophila</taxon>
    </lineage>
</organism>
<evidence type="ECO:0000256" key="6">
    <source>
        <dbReference type="SAM" id="SignalP"/>
    </source>
</evidence>
<dbReference type="InterPro" id="IPR036508">
    <property type="entry name" value="Chitin-bd_dom_sf"/>
</dbReference>
<accession>A0A0M4EFH7</accession>
<feature type="signal peptide" evidence="6">
    <location>
        <begin position="1"/>
        <end position="22"/>
    </location>
</feature>
<evidence type="ECO:0000313" key="9">
    <source>
        <dbReference type="Proteomes" id="UP000494163"/>
    </source>
</evidence>
<dbReference type="GO" id="GO:0005576">
    <property type="term" value="C:extracellular region"/>
    <property type="evidence" value="ECO:0007669"/>
    <property type="project" value="InterPro"/>
</dbReference>
<reference evidence="8 9" key="1">
    <citation type="submission" date="2015-08" db="EMBL/GenBank/DDBJ databases">
        <title>Ancestral chromatin configuration constrains chromatin evolution on differentiating sex chromosomes in Drosophila.</title>
        <authorList>
            <person name="Zhou Q."/>
            <person name="Bachtrog D."/>
        </authorList>
    </citation>
    <scope>NUCLEOTIDE SEQUENCE [LARGE SCALE GENOMIC DNA]</scope>
    <source>
        <tissue evidence="8">Whole larvae</tissue>
    </source>
</reference>
<feature type="non-terminal residue" evidence="8">
    <location>
        <position position="263"/>
    </location>
</feature>
<dbReference type="SMART" id="SM00494">
    <property type="entry name" value="ChtBD2"/>
    <property type="match status" value="3"/>
</dbReference>
<dbReference type="GO" id="GO:0008061">
    <property type="term" value="F:chitin binding"/>
    <property type="evidence" value="ECO:0007669"/>
    <property type="project" value="UniProtKB-KW"/>
</dbReference>
<keyword evidence="1" id="KW-0147">Chitin-binding</keyword>
<dbReference type="OMA" id="CVKGHAT"/>
<evidence type="ECO:0000256" key="3">
    <source>
        <dbReference type="ARBA" id="ARBA00022737"/>
    </source>
</evidence>